<dbReference type="Proteomes" id="UP000002204">
    <property type="component" value="Chromosome"/>
</dbReference>
<gene>
    <name evidence="2" type="ordered locus">RER_45100</name>
</gene>
<dbReference type="EMBL" id="AP008957">
    <property type="protein sequence ID" value="BAH35218.1"/>
    <property type="molecule type" value="Genomic_DNA"/>
</dbReference>
<feature type="transmembrane region" description="Helical" evidence="1">
    <location>
        <begin position="142"/>
        <end position="160"/>
    </location>
</feature>
<dbReference type="KEGG" id="rer:RER_45100"/>
<reference evidence="3" key="1">
    <citation type="submission" date="2005-03" db="EMBL/GenBank/DDBJ databases">
        <title>Comparison of the complete genome sequences of Rhodococcus erythropolis PR4 and Rhodococcus opacus B4.</title>
        <authorList>
            <person name="Takarada H."/>
            <person name="Sekine M."/>
            <person name="Hosoyama A."/>
            <person name="Yamada R."/>
            <person name="Fujisawa T."/>
            <person name="Omata S."/>
            <person name="Shimizu A."/>
            <person name="Tsukatani N."/>
            <person name="Tanikawa S."/>
            <person name="Fujita N."/>
            <person name="Harayama S."/>
        </authorList>
    </citation>
    <scope>NUCLEOTIDE SEQUENCE [LARGE SCALE GENOMIC DNA]</scope>
    <source>
        <strain evidence="3">PR4 / NBRC 100887</strain>
    </source>
</reference>
<protein>
    <recommendedName>
        <fullName evidence="4">DUF4234 domain-containing protein</fullName>
    </recommendedName>
</protein>
<evidence type="ECO:0000313" key="3">
    <source>
        <dbReference type="Proteomes" id="UP000002204"/>
    </source>
</evidence>
<reference evidence="2 3" key="2">
    <citation type="journal article" date="2006" name="Environ. Microbiol.">
        <title>Sequence analysis of three plasmids harboured in Rhodococcus erythropolis strain PR4.</title>
        <authorList>
            <person name="Sekine M."/>
            <person name="Tanikawa S."/>
            <person name="Omata S."/>
            <person name="Saito M."/>
            <person name="Fujisawa T."/>
            <person name="Tsukatani N."/>
            <person name="Tajima T."/>
            <person name="Sekigawa T."/>
            <person name="Kosugi H."/>
            <person name="Matsuo Y."/>
            <person name="Nishiko R."/>
            <person name="Imamura K."/>
            <person name="Ito M."/>
            <person name="Narita H."/>
            <person name="Tago S."/>
            <person name="Fujita N."/>
            <person name="Harayama S."/>
        </authorList>
    </citation>
    <scope>NUCLEOTIDE SEQUENCE [LARGE SCALE GENOMIC DNA]</scope>
    <source>
        <strain evidence="3">PR4 / NBRC 100887</strain>
    </source>
</reference>
<keyword evidence="1" id="KW-0812">Transmembrane</keyword>
<sequence length="250" mass="27824">MSVGIDGRSLGLMSQHATVRYAGDSVGNHWSSAQMKVKPYQVRILPRAHLESQAQMGMRSQATNNCVGLISGAALSRVITAKFGFEVCESLRSADHKSRPSGLIAAHSPSKVRATDSKDSVMTQQGIQLPVQQTPIRKQGPWGLWWLTVITFGIYYLVWYDRINGELASFTGNQRGGWTRWWSQIIPFYGLVGLSRTAKRLNQAHGIVNSSVAVSPVTTWLWAPAWFGSQTRYLQRRINTLADIQASHRI</sequence>
<dbReference type="HOGENOM" id="CLU_1110706_0_0_11"/>
<name>C0ZMG0_RHOE4</name>
<evidence type="ECO:0000313" key="2">
    <source>
        <dbReference type="EMBL" id="BAH35218.1"/>
    </source>
</evidence>
<keyword evidence="1" id="KW-1133">Transmembrane helix</keyword>
<organism evidence="2 3">
    <name type="scientific">Rhodococcus erythropolis (strain PR4 / NBRC 100887)</name>
    <dbReference type="NCBI Taxonomy" id="234621"/>
    <lineage>
        <taxon>Bacteria</taxon>
        <taxon>Bacillati</taxon>
        <taxon>Actinomycetota</taxon>
        <taxon>Actinomycetes</taxon>
        <taxon>Mycobacteriales</taxon>
        <taxon>Nocardiaceae</taxon>
        <taxon>Rhodococcus</taxon>
        <taxon>Rhodococcus erythropolis group</taxon>
    </lineage>
</organism>
<evidence type="ECO:0000256" key="1">
    <source>
        <dbReference type="SAM" id="Phobius"/>
    </source>
</evidence>
<keyword evidence="1" id="KW-0472">Membrane</keyword>
<accession>C0ZMG0</accession>
<proteinExistence type="predicted"/>
<evidence type="ECO:0008006" key="4">
    <source>
        <dbReference type="Google" id="ProtNLM"/>
    </source>
</evidence>
<dbReference type="AlphaFoldDB" id="C0ZMG0"/>